<name>A0AAV6FZJ8_9TELE</name>
<proteinExistence type="predicted"/>
<comment type="caution">
    <text evidence="3">The sequence shown here is derived from an EMBL/GenBank/DDBJ whole genome shotgun (WGS) entry which is preliminary data.</text>
</comment>
<dbReference type="Proteomes" id="UP000823561">
    <property type="component" value="Chromosome 17"/>
</dbReference>
<keyword evidence="4" id="KW-1185">Reference proteome</keyword>
<dbReference type="AlphaFoldDB" id="A0AAV6FZJ8"/>
<reference evidence="3 4" key="1">
    <citation type="submission" date="2020-10" db="EMBL/GenBank/DDBJ databases">
        <title>Chromosome-scale genome assembly of the Allis shad, Alosa alosa.</title>
        <authorList>
            <person name="Margot Z."/>
            <person name="Christophe K."/>
            <person name="Cabau C."/>
            <person name="Louis A."/>
            <person name="Berthelot C."/>
            <person name="Parey E."/>
            <person name="Roest Crollius H."/>
            <person name="Montfort J."/>
            <person name="Robinson-Rechavi M."/>
            <person name="Bucao C."/>
            <person name="Bouchez O."/>
            <person name="Gislard M."/>
            <person name="Lluch J."/>
            <person name="Milhes M."/>
            <person name="Lampietro C."/>
            <person name="Lopez Roques C."/>
            <person name="Donnadieu C."/>
            <person name="Braasch I."/>
            <person name="Desvignes T."/>
            <person name="Postlethwait J."/>
            <person name="Bobe J."/>
            <person name="Guiguen Y."/>
        </authorList>
    </citation>
    <scope>NUCLEOTIDE SEQUENCE [LARGE SCALE GENOMIC DNA]</scope>
    <source>
        <strain evidence="3">M-15738</strain>
        <tissue evidence="3">Blood</tissue>
    </source>
</reference>
<dbReference type="Pfam" id="PF22589">
    <property type="entry name" value="SPMIP1"/>
    <property type="match status" value="1"/>
</dbReference>
<evidence type="ECO:0000256" key="1">
    <source>
        <dbReference type="SAM" id="MobiDB-lite"/>
    </source>
</evidence>
<feature type="compositionally biased region" description="Basic residues" evidence="1">
    <location>
        <begin position="30"/>
        <end position="42"/>
    </location>
</feature>
<gene>
    <name evidence="3" type="ORF">AALO_G00219230</name>
</gene>
<feature type="compositionally biased region" description="Polar residues" evidence="1">
    <location>
        <begin position="53"/>
        <end position="62"/>
    </location>
</feature>
<sequence>MDSQRQDFWKEAVLKENLLRLNWFRQNWIKHPKPPSKERKVKLPNVTEPSGEKSLQSQTTEVKVSKPKPLDPVSDINIMRPVSSETRTELYQGFTKEETGRYRYLSLRKRKSPEDKYHYPITSNWRYGWGLGDMNKAHVPIYAKNAIVKESFFRKNGIFPRSSSSDVVV</sequence>
<evidence type="ECO:0000313" key="4">
    <source>
        <dbReference type="Proteomes" id="UP000823561"/>
    </source>
</evidence>
<feature type="domain" description="Sperm microtubule inner protein 1 C-terminal" evidence="2">
    <location>
        <begin position="40"/>
        <end position="161"/>
    </location>
</feature>
<dbReference type="InterPro" id="IPR054323">
    <property type="entry name" value="SPMIP1_C"/>
</dbReference>
<dbReference type="EMBL" id="JADWDJ010000017">
    <property type="protein sequence ID" value="KAG5267212.1"/>
    <property type="molecule type" value="Genomic_DNA"/>
</dbReference>
<evidence type="ECO:0000259" key="2">
    <source>
        <dbReference type="Pfam" id="PF22589"/>
    </source>
</evidence>
<accession>A0AAV6FZJ8</accession>
<dbReference type="PANTHER" id="PTHR35826">
    <property type="entry name" value="PROTEIN ATP6V1FNB-LIKE"/>
    <property type="match status" value="1"/>
</dbReference>
<organism evidence="3 4">
    <name type="scientific">Alosa alosa</name>
    <name type="common">allis shad</name>
    <dbReference type="NCBI Taxonomy" id="278164"/>
    <lineage>
        <taxon>Eukaryota</taxon>
        <taxon>Metazoa</taxon>
        <taxon>Chordata</taxon>
        <taxon>Craniata</taxon>
        <taxon>Vertebrata</taxon>
        <taxon>Euteleostomi</taxon>
        <taxon>Actinopterygii</taxon>
        <taxon>Neopterygii</taxon>
        <taxon>Teleostei</taxon>
        <taxon>Clupei</taxon>
        <taxon>Clupeiformes</taxon>
        <taxon>Clupeoidei</taxon>
        <taxon>Clupeidae</taxon>
        <taxon>Alosa</taxon>
    </lineage>
</organism>
<evidence type="ECO:0000313" key="3">
    <source>
        <dbReference type="EMBL" id="KAG5267212.1"/>
    </source>
</evidence>
<protein>
    <recommendedName>
        <fullName evidence="2">Sperm microtubule inner protein 1 C-terminal domain-containing protein</fullName>
    </recommendedName>
</protein>
<feature type="region of interest" description="Disordered" evidence="1">
    <location>
        <begin position="30"/>
        <end position="76"/>
    </location>
</feature>
<dbReference type="PANTHER" id="PTHR35826:SF2">
    <property type="entry name" value="PROTEIN ATP6V1FNB"/>
    <property type="match status" value="1"/>
</dbReference>